<name>A0A168NDF0_9BACL</name>
<accession>A0A168NDF0</accession>
<dbReference type="AlphaFoldDB" id="A0A168NDF0"/>
<dbReference type="RefSeq" id="WP_068649914.1">
    <property type="nucleotide sequence ID" value="NZ_CP043611.1"/>
</dbReference>
<feature type="chain" id="PRO_5007899238" description="Adhesin domain-containing protein" evidence="1">
    <location>
        <begin position="27"/>
        <end position="297"/>
    </location>
</feature>
<dbReference type="Proteomes" id="UP000077355">
    <property type="component" value="Unassembled WGS sequence"/>
</dbReference>
<reference evidence="2 3" key="1">
    <citation type="submission" date="2016-03" db="EMBL/GenBank/DDBJ databases">
        <title>Draft genome sequence of Paenibacillus antarcticus CECT 5836.</title>
        <authorList>
            <person name="Shin S.-K."/>
            <person name="Yi H."/>
        </authorList>
    </citation>
    <scope>NUCLEOTIDE SEQUENCE [LARGE SCALE GENOMIC DNA]</scope>
    <source>
        <strain evidence="2 3">CECT 5836</strain>
    </source>
</reference>
<evidence type="ECO:0000256" key="1">
    <source>
        <dbReference type="SAM" id="SignalP"/>
    </source>
</evidence>
<keyword evidence="3" id="KW-1185">Reference proteome</keyword>
<protein>
    <recommendedName>
        <fullName evidence="4">Adhesin domain-containing protein</fullName>
    </recommendedName>
</protein>
<gene>
    <name evidence="2" type="ORF">PBAT_12230</name>
</gene>
<feature type="signal peptide" evidence="1">
    <location>
        <begin position="1"/>
        <end position="26"/>
    </location>
</feature>
<organism evidence="2 3">
    <name type="scientific">Paenibacillus antarcticus</name>
    <dbReference type="NCBI Taxonomy" id="253703"/>
    <lineage>
        <taxon>Bacteria</taxon>
        <taxon>Bacillati</taxon>
        <taxon>Bacillota</taxon>
        <taxon>Bacilli</taxon>
        <taxon>Bacillales</taxon>
        <taxon>Paenibacillaceae</taxon>
        <taxon>Paenibacillus</taxon>
    </lineage>
</organism>
<sequence length="297" mass="31637">MRRNYKPMLLAGFVSLVLLSGCAKNANEVIQTSIDEATQAIGAIGETVSSTASEWGDQLKRTGIHKEIVLSQNIESSVSILHLANEVGSIEVKGSSEDKIKVKATIWSLDKSLRDDKYQDMMDSAEITAVVSGDQLKISTHSKGNEKLDLWKWAEKEYGFSNFSIDYVVEIPNSVNGFEISSEVGAINLSHLKGSYNVHNEVGAISIEGAHIQGKSNVGSETGSIKLAIDQMEADSRLEAKTEVGSIHANLAESLQVSLETESEIGSITGAPKGASDINGGGPLLSLSTSVGSITIE</sequence>
<evidence type="ECO:0000313" key="3">
    <source>
        <dbReference type="Proteomes" id="UP000077355"/>
    </source>
</evidence>
<proteinExistence type="predicted"/>
<keyword evidence="1" id="KW-0732">Signal</keyword>
<dbReference type="PROSITE" id="PS51257">
    <property type="entry name" value="PROKAR_LIPOPROTEIN"/>
    <property type="match status" value="1"/>
</dbReference>
<evidence type="ECO:0008006" key="4">
    <source>
        <dbReference type="Google" id="ProtNLM"/>
    </source>
</evidence>
<comment type="caution">
    <text evidence="2">The sequence shown here is derived from an EMBL/GenBank/DDBJ whole genome shotgun (WGS) entry which is preliminary data.</text>
</comment>
<evidence type="ECO:0000313" key="2">
    <source>
        <dbReference type="EMBL" id="OAB45675.1"/>
    </source>
</evidence>
<dbReference type="OrthoDB" id="2652108at2"/>
<dbReference type="EMBL" id="LVJI01000016">
    <property type="protein sequence ID" value="OAB45675.1"/>
    <property type="molecule type" value="Genomic_DNA"/>
</dbReference>